<keyword evidence="4" id="KW-1185">Reference proteome</keyword>
<keyword evidence="1" id="KW-0175">Coiled coil</keyword>
<accession>A0AAD9PMY1</accession>
<dbReference type="InterPro" id="IPR007110">
    <property type="entry name" value="Ig-like_dom"/>
</dbReference>
<dbReference type="EMBL" id="JALLKP010000001">
    <property type="protein sequence ID" value="KAK2197782.1"/>
    <property type="molecule type" value="Genomic_DNA"/>
</dbReference>
<gene>
    <name evidence="3" type="ORF">BdWA1_000785</name>
</gene>
<dbReference type="Proteomes" id="UP001214638">
    <property type="component" value="Unassembled WGS sequence"/>
</dbReference>
<dbReference type="RefSeq" id="XP_067804624.1">
    <property type="nucleotide sequence ID" value="XM_067945833.1"/>
</dbReference>
<name>A0AAD9PMY1_9APIC</name>
<feature type="domain" description="Ig-like" evidence="2">
    <location>
        <begin position="214"/>
        <end position="257"/>
    </location>
</feature>
<dbReference type="PROSITE" id="PS50835">
    <property type="entry name" value="IG_LIKE"/>
    <property type="match status" value="1"/>
</dbReference>
<organism evidence="3 4">
    <name type="scientific">Babesia duncani</name>
    <dbReference type="NCBI Taxonomy" id="323732"/>
    <lineage>
        <taxon>Eukaryota</taxon>
        <taxon>Sar</taxon>
        <taxon>Alveolata</taxon>
        <taxon>Apicomplexa</taxon>
        <taxon>Aconoidasida</taxon>
        <taxon>Piroplasmida</taxon>
        <taxon>Babesiidae</taxon>
        <taxon>Babesia</taxon>
    </lineage>
</organism>
<evidence type="ECO:0000313" key="4">
    <source>
        <dbReference type="Proteomes" id="UP001214638"/>
    </source>
</evidence>
<protein>
    <submittedName>
        <fullName evidence="3">Immunoglobulin-like domain</fullName>
    </submittedName>
</protein>
<dbReference type="AlphaFoldDB" id="A0AAD9PMY1"/>
<feature type="coiled-coil region" evidence="1">
    <location>
        <begin position="285"/>
        <end position="355"/>
    </location>
</feature>
<evidence type="ECO:0000256" key="1">
    <source>
        <dbReference type="SAM" id="Coils"/>
    </source>
</evidence>
<comment type="caution">
    <text evidence="3">The sequence shown here is derived from an EMBL/GenBank/DDBJ whole genome shotgun (WGS) entry which is preliminary data.</text>
</comment>
<sequence>MVDVSLQNTAGYIDSECSDVENVYKMSETNYNPVYNRIGCGVTSPKFGRDDLLSQQGATKQVNRTPSHLFNRNKSFKSSASFPESIGGATPTSSINDDGSCYSTIKANNEFKWWCEEDEPYDGSVTNTNVGNMPEDTPLYSEKIVKRFSGRNNSNLDLMSGKTTVGTITTASRKTSSIEEGADEWQSWMMPVDELDELERLRCQIMTRLKIRVPLTQSLAISSAKQKVTEHREIGVNTIECLASEEYRQQEITWLRDINEIMKNKLIELVSTRKIIKAELDWSFIESVQNHLVHVNKHIEVLERKQNANVPQELQELQLENEQLKTQLEQCQKQVQTLETQIKQQNEEKDALETDFKKTLTYMRLMKDRLQNIKEGKKSQPKKNPEPAVRRCNTEVVNKLNSVKFAESSDVYYLPKRSLSECRPLIVKPPEKPQGLGKFLNLFNVDKFKDVFQ</sequence>
<dbReference type="GeneID" id="94335083"/>
<proteinExistence type="predicted"/>
<reference evidence="3" key="1">
    <citation type="journal article" date="2023" name="Nat. Microbiol.">
        <title>Babesia duncani multi-omics identifies virulence factors and drug targets.</title>
        <authorList>
            <person name="Singh P."/>
            <person name="Lonardi S."/>
            <person name="Liang Q."/>
            <person name="Vydyam P."/>
            <person name="Khabirova E."/>
            <person name="Fang T."/>
            <person name="Gihaz S."/>
            <person name="Thekkiniath J."/>
            <person name="Munshi M."/>
            <person name="Abel S."/>
            <person name="Ciampossin L."/>
            <person name="Batugedara G."/>
            <person name="Gupta M."/>
            <person name="Lu X.M."/>
            <person name="Lenz T."/>
            <person name="Chakravarty S."/>
            <person name="Cornillot E."/>
            <person name="Hu Y."/>
            <person name="Ma W."/>
            <person name="Gonzalez L.M."/>
            <person name="Sanchez S."/>
            <person name="Estrada K."/>
            <person name="Sanchez-Flores A."/>
            <person name="Montero E."/>
            <person name="Harb O.S."/>
            <person name="Le Roch K.G."/>
            <person name="Mamoun C.B."/>
        </authorList>
    </citation>
    <scope>NUCLEOTIDE SEQUENCE</scope>
    <source>
        <strain evidence="3">WA1</strain>
    </source>
</reference>
<evidence type="ECO:0000313" key="3">
    <source>
        <dbReference type="EMBL" id="KAK2197782.1"/>
    </source>
</evidence>
<dbReference type="KEGG" id="bdw:94335083"/>
<evidence type="ECO:0000259" key="2">
    <source>
        <dbReference type="PROSITE" id="PS50835"/>
    </source>
</evidence>